<dbReference type="Pfam" id="PF13585">
    <property type="entry name" value="CHU_C"/>
    <property type="match status" value="1"/>
</dbReference>
<accession>A0A1H8ZPI1</accession>
<reference evidence="2 3" key="1">
    <citation type="submission" date="2016-10" db="EMBL/GenBank/DDBJ databases">
        <authorList>
            <person name="de Groot N.N."/>
        </authorList>
    </citation>
    <scope>NUCLEOTIDE SEQUENCE [LARGE SCALE GENOMIC DNA]</scope>
    <source>
        <strain evidence="2 3">DSM 27078</strain>
    </source>
</reference>
<evidence type="ECO:0000313" key="3">
    <source>
        <dbReference type="Proteomes" id="UP000198648"/>
    </source>
</evidence>
<name>A0A1H8ZPI1_9FLAO</name>
<protein>
    <submittedName>
        <fullName evidence="2">Gliding motility-associated C-terminal domain-containing protein</fullName>
    </submittedName>
</protein>
<keyword evidence="3" id="KW-1185">Reference proteome</keyword>
<dbReference type="Proteomes" id="UP000198648">
    <property type="component" value="Unassembled WGS sequence"/>
</dbReference>
<gene>
    <name evidence="2" type="ORF">SAMN05444005_101829</name>
</gene>
<dbReference type="EMBL" id="FOEI01000001">
    <property type="protein sequence ID" value="SEP66350.1"/>
    <property type="molecule type" value="Genomic_DNA"/>
</dbReference>
<proteinExistence type="predicted"/>
<organism evidence="2 3">
    <name type="scientific">Flavobacterium urocaniciphilum</name>
    <dbReference type="NCBI Taxonomy" id="1299341"/>
    <lineage>
        <taxon>Bacteria</taxon>
        <taxon>Pseudomonadati</taxon>
        <taxon>Bacteroidota</taxon>
        <taxon>Flavobacteriia</taxon>
        <taxon>Flavobacteriales</taxon>
        <taxon>Flavobacteriaceae</taxon>
        <taxon>Flavobacterium</taxon>
    </lineage>
</organism>
<evidence type="ECO:0000256" key="1">
    <source>
        <dbReference type="SAM" id="SignalP"/>
    </source>
</evidence>
<feature type="signal peptide" evidence="1">
    <location>
        <begin position="1"/>
        <end position="28"/>
    </location>
</feature>
<feature type="chain" id="PRO_5011623068" evidence="1">
    <location>
        <begin position="29"/>
        <end position="1528"/>
    </location>
</feature>
<keyword evidence="1" id="KW-0732">Signal</keyword>
<dbReference type="STRING" id="1299341.SAMN05444005_101829"/>
<sequence>MKFFLNMKIIKILFTFSLFLLSINQSYAQIPNEPVYTPFAPTCPGGNNGRIVVTNIGTTGARPISVHVVSGPSGVGFYLVTPDTQTTYTVTNLVAGSYVLELVNAAGDTNNIPVVVPAATPFSLQPESNVLVGIINMPSCDTYTHQFQTTIATGATAVFTYTNSLGNTLTVGPISGTGANQLVTFDIPESFFTGNTGIVLTGLDSCGNNVGGAVTNTVAFPDNTIPSAYSLNQIFIEDKGVLSISNPAPACTNGYTPRRKLRAGVNPVTITITGGNDMNGNPIIPFSTNITYRYREDDAEPPTEIFPTGLAFNTAYTIAYTDACGETFTEDINTSAPVDVTFKGRVLARQYDYTELYDDTSRLLFALSSLTHNFTPPFKATINSGPNYTSQCGTNGDNTVNYTIPYPLVYNNIPMGSSGVLNVNTISGSCEFPGSWPAGTYNITVEDACGRNSTFDIRNDGTLAGTSSSNVIKSTGAIEMQYTNCSLNAGTIDATFVMNTINFNNRFHYTLYRADGTTVVQSGQTAWDINSTAATKSTAAFNNLEVNTTYIIRYGGVNFSSGLPAVYDQFVGIPRYPDGHIYQYTFTTPNVVPFYFSSINSCATTITANASGGSWINPDANSVNYPQYQLEDTVGNILVPYQTSGVFAGLVNGNSYVVQAQDQCGTTINQTITIFQPLAPTIGTVTQTTCTTNTGSIVLNDLPPHPWYIIMSPGNVRYPATGFNTGSTFTVPNLSPGSYTFTVSTSGCTSASSSPAIQINSQPENVALSGAVSAPSCSGSNYTISLTVTGTAPFVVTGTGAPGSWVGNTWTSGSIASGVNYNVDISDANSCNTLNVNGAAGVCCALSVTCPTFPATSVQCYSNLPSQTVYTIAEFQALGNGDGIISNPCGVVEITATNSANTGLCIQTVTRTYTITEYVDDNNNGVRDLGENTVIGTPVNCTQAITVQDTIPPVLDAYPGNYTIECSVVDAPLVIGATDNCGTANVTFNQTSTAVAGTCANYTITRTWTATDSCGLTTSHTQTITVQDTTAPTFVEALPANVTVECNAVPTAVTLTATDNCGTATVTFNETTTAGTCPNNYTLTRTWTATDLCGLTTSHTQTITVQDTTAPTFVEALPANVTIECNALPTAVTLTATDNCGTATVTFNETTTAGTCPNNYTLTRTWTATDLCGLTTSHTQTITVQDTTAPTFVEALPANVTIECNALPTAVTLTATDNCGTATVTFNETATAGTCPNNYTLTRTWTAIDLCGLTTSHTQTITVQDTTAPTFLEALPSNLILECTDVVPTAVTLTATDNCSTATVTFNETTTAGSCPNNYTITRTWTATDVCGLTTVHTQTITVEDTTAPIFNGILPQDGFADCDNIPAAATLTATDNCGNVTITYDEQNVSGDCSSQYKLIRTWTATDDCGNASTHTQTISLSCYVKIWNAVSPDGDGVNDIFFLEGIDCYPNNSVEIYNRWGVKVFETKGYDNTTKVFKGYSDGRATINTNELLPTGTYFYILKYEYDLFGTNKQNIEKTGYLYIQN</sequence>
<evidence type="ECO:0000313" key="2">
    <source>
        <dbReference type="EMBL" id="SEP66350.1"/>
    </source>
</evidence>